<evidence type="ECO:0000256" key="4">
    <source>
        <dbReference type="ARBA" id="ARBA00023015"/>
    </source>
</evidence>
<evidence type="ECO:0000313" key="11">
    <source>
        <dbReference type="Proteomes" id="UP000824219"/>
    </source>
</evidence>
<evidence type="ECO:0000256" key="8">
    <source>
        <dbReference type="SAM" id="MobiDB-lite"/>
    </source>
</evidence>
<feature type="compositionally biased region" description="Low complexity" evidence="8">
    <location>
        <begin position="294"/>
        <end position="303"/>
    </location>
</feature>
<feature type="compositionally biased region" description="Polar residues" evidence="8">
    <location>
        <begin position="307"/>
        <end position="319"/>
    </location>
</feature>
<dbReference type="Proteomes" id="UP000824219">
    <property type="component" value="Linkage Group LG08"/>
</dbReference>
<feature type="domain" description="Neurogenic mastermind-like N-terminal" evidence="9">
    <location>
        <begin position="7"/>
        <end position="66"/>
    </location>
</feature>
<evidence type="ECO:0000256" key="5">
    <source>
        <dbReference type="ARBA" id="ARBA00023159"/>
    </source>
</evidence>
<evidence type="ECO:0000256" key="2">
    <source>
        <dbReference type="ARBA" id="ARBA00008081"/>
    </source>
</evidence>
<dbReference type="Pfam" id="PF20801">
    <property type="entry name" value="MAML1_3_TAD2"/>
    <property type="match status" value="1"/>
</dbReference>
<dbReference type="AlphaFoldDB" id="A0A9D3NUR8"/>
<feature type="compositionally biased region" description="Low complexity" evidence="8">
    <location>
        <begin position="659"/>
        <end position="687"/>
    </location>
</feature>
<feature type="compositionally biased region" description="Polar residues" evidence="8">
    <location>
        <begin position="438"/>
        <end position="450"/>
    </location>
</feature>
<dbReference type="OrthoDB" id="5982619at2759"/>
<dbReference type="Gene3D" id="6.10.250.970">
    <property type="match status" value="1"/>
</dbReference>
<feature type="region of interest" description="Disordered" evidence="8">
    <location>
        <begin position="294"/>
        <end position="531"/>
    </location>
</feature>
<feature type="region of interest" description="Disordered" evidence="8">
    <location>
        <begin position="58"/>
        <end position="105"/>
    </location>
</feature>
<name>A0A9D3NUR8_9TELE</name>
<keyword evidence="5" id="KW-0010">Activator</keyword>
<dbReference type="InterPro" id="IPR019082">
    <property type="entry name" value="Mastermind-like_N"/>
</dbReference>
<dbReference type="InterPro" id="IPR048455">
    <property type="entry name" value="MAML1_3_TAD2"/>
</dbReference>
<evidence type="ECO:0000313" key="10">
    <source>
        <dbReference type="EMBL" id="KAG7328974.1"/>
    </source>
</evidence>
<feature type="compositionally biased region" description="Low complexity" evidence="8">
    <location>
        <begin position="831"/>
        <end position="844"/>
    </location>
</feature>
<keyword evidence="11" id="KW-1185">Reference proteome</keyword>
<feature type="compositionally biased region" description="Gly residues" evidence="8">
    <location>
        <begin position="89"/>
        <end position="100"/>
    </location>
</feature>
<comment type="subcellular location">
    <subcellularLocation>
        <location evidence="1">Nucleus speckle</location>
    </subcellularLocation>
</comment>
<evidence type="ECO:0000256" key="7">
    <source>
        <dbReference type="ARBA" id="ARBA00023242"/>
    </source>
</evidence>
<evidence type="ECO:0000256" key="3">
    <source>
        <dbReference type="ARBA" id="ARBA00022976"/>
    </source>
</evidence>
<keyword evidence="4" id="KW-0805">Transcription regulation</keyword>
<feature type="compositionally biased region" description="Polar residues" evidence="8">
    <location>
        <begin position="492"/>
        <end position="514"/>
    </location>
</feature>
<feature type="compositionally biased region" description="Basic residues" evidence="8">
    <location>
        <begin position="60"/>
        <end position="69"/>
    </location>
</feature>
<dbReference type="GO" id="GO:0016607">
    <property type="term" value="C:nuclear speck"/>
    <property type="evidence" value="ECO:0007669"/>
    <property type="project" value="UniProtKB-SubCell"/>
</dbReference>
<feature type="compositionally biased region" description="Polar residues" evidence="8">
    <location>
        <begin position="342"/>
        <end position="354"/>
    </location>
</feature>
<dbReference type="PANTHER" id="PTHR15692">
    <property type="entry name" value="MASTERMIND-LIKE"/>
    <property type="match status" value="1"/>
</dbReference>
<feature type="region of interest" description="Disordered" evidence="8">
    <location>
        <begin position="831"/>
        <end position="952"/>
    </location>
</feature>
<feature type="compositionally biased region" description="Low complexity" evidence="8">
    <location>
        <begin position="918"/>
        <end position="951"/>
    </location>
</feature>
<feature type="compositionally biased region" description="Low complexity" evidence="8">
    <location>
        <begin position="320"/>
        <end position="338"/>
    </location>
</feature>
<reference evidence="10 11" key="1">
    <citation type="submission" date="2021-06" db="EMBL/GenBank/DDBJ databases">
        <title>Chromosome-level genome assembly of the red-tail catfish (Hemibagrus wyckioides).</title>
        <authorList>
            <person name="Shao F."/>
        </authorList>
    </citation>
    <scope>NUCLEOTIDE SEQUENCE [LARGE SCALE GENOMIC DNA]</scope>
    <source>
        <strain evidence="10">EC202008001</strain>
        <tissue evidence="10">Blood</tissue>
    </source>
</reference>
<feature type="region of interest" description="Disordered" evidence="8">
    <location>
        <begin position="543"/>
        <end position="604"/>
    </location>
</feature>
<keyword evidence="6" id="KW-0804">Transcription</keyword>
<dbReference type="EMBL" id="JAHKSW010000008">
    <property type="protein sequence ID" value="KAG7328974.1"/>
    <property type="molecule type" value="Genomic_DNA"/>
</dbReference>
<feature type="compositionally biased region" description="Low complexity" evidence="8">
    <location>
        <begin position="622"/>
        <end position="635"/>
    </location>
</feature>
<dbReference type="Pfam" id="PF20802">
    <property type="entry name" value="MAML1_3_TAD1"/>
    <property type="match status" value="1"/>
</dbReference>
<sequence>MADYVVSRHSAVMERLRRRIELFRRHHNNCESRYDNTAMERLELERQQTFALHQRCLQTKAKRSNKHRQPQTGSEQAAQRSTGNAESAEGGGGGAGGGSAPGEQSRNSTLIALHETVKRKLENASPPSGRDQVNGFSDGYPQAKKSCLEDALGSLNGTSNGGMPPLSPMDTKHGVAADLALNGAPAVGTAEQNGVTLATESDIRLKELKQEPMDDILPTGGGNGNIILPDLNLNEQEWTELMEEFNRSVPYEEIQELFNDGFEDRKESEVPSGTVAPTSLLPTDLAGTVKAEFSPAPASSAFEQDTRTGSPHIPSTSSGPPMHASSPIMPPASASSPALTGHQHTQQQPSQPRPLQTHLMPPKDLSPAQQLQQLAAREQQRAQLMQNQHQAQKQQKQQQQQQQQPTPKFHQQSNLPSTWQSAPPNQSPLGGGAFGQEKPNSPSLYSSDFQNPKPLLMPGQHPSKGSPKANAPGAYMQPSGHPMMGHGAAPSGTLSHQPASGGQTAMLDYNNTKPLSHFEAGAPRGPVNPQSQNKAAMLNLLRQHQHQHQQQQQMKPRPTGMPFRPPTHLPHTQQEPGTYPSTPHVPGPGAAMVTQPGSNGMAANHNNAAYLSLQKQQMQMMTQQQKQFLQRQMMAEQEKQRQQQEQQMQRHLTRPPPQYQDQQNPPTQQNPFQQQPQVSQFPGSSQPMGSVNSLGGPAPGVPRMFPQNQSMMGINQGGGPAPGAPPAGSQADLSLSSCAGGLEAQQVIYGNMPMHPSHANQQRLPVSPMQNYRHNVLAQQQAHLKQQQQQLARMPNNMPGAMANNMSSMPSSLPNTITSNIQAALPPQAQSWQQQQQQHPGLQQGMAGQPNTNNGALPAGFPNSNFHMQPRMTKLPGSAPFNQAGLGNGAAGRAMVGMNPGQMMPNVAQHRANSGTMAQQQPQQGQSAPPQSQQVLPDLGPFGQPQGGQVPTRTASMQCNQAYQVNRTPSQQMPFAYNAQSAGGLASFPGESDLVDSLLKNQSTQEWMDDLDELLASHQ</sequence>
<feature type="compositionally biased region" description="Polar residues" evidence="8">
    <location>
        <begin position="413"/>
        <end position="428"/>
    </location>
</feature>
<keyword evidence="7" id="KW-0539">Nucleus</keyword>
<dbReference type="PANTHER" id="PTHR15692:SF19">
    <property type="entry name" value="MASTERMIND-LIKE PROTEIN 1"/>
    <property type="match status" value="1"/>
</dbReference>
<dbReference type="SMART" id="SM01275">
    <property type="entry name" value="MamL-1"/>
    <property type="match status" value="1"/>
</dbReference>
<keyword evidence="3" id="KW-0914">Notch signaling pathway</keyword>
<feature type="region of interest" description="Disordered" evidence="8">
    <location>
        <begin position="622"/>
        <end position="734"/>
    </location>
</feature>
<dbReference type="GO" id="GO:0003713">
    <property type="term" value="F:transcription coactivator activity"/>
    <property type="evidence" value="ECO:0007669"/>
    <property type="project" value="InterPro"/>
</dbReference>
<evidence type="ECO:0000256" key="1">
    <source>
        <dbReference type="ARBA" id="ARBA00004324"/>
    </source>
</evidence>
<protein>
    <recommendedName>
        <fullName evidence="9">Neurogenic mastermind-like N-terminal domain-containing protein</fullName>
    </recommendedName>
</protein>
<dbReference type="Pfam" id="PF09596">
    <property type="entry name" value="MamL-1"/>
    <property type="match status" value="1"/>
</dbReference>
<organism evidence="10 11">
    <name type="scientific">Hemibagrus wyckioides</name>
    <dbReference type="NCBI Taxonomy" id="337641"/>
    <lineage>
        <taxon>Eukaryota</taxon>
        <taxon>Metazoa</taxon>
        <taxon>Chordata</taxon>
        <taxon>Craniata</taxon>
        <taxon>Vertebrata</taxon>
        <taxon>Euteleostomi</taxon>
        <taxon>Actinopterygii</taxon>
        <taxon>Neopterygii</taxon>
        <taxon>Teleostei</taxon>
        <taxon>Ostariophysi</taxon>
        <taxon>Siluriformes</taxon>
        <taxon>Bagridae</taxon>
        <taxon>Hemibagrus</taxon>
    </lineage>
</organism>
<comment type="caution">
    <text evidence="10">The sequence shown here is derived from an EMBL/GenBank/DDBJ whole genome shotgun (WGS) entry which is preliminary data.</text>
</comment>
<dbReference type="InterPro" id="IPR046369">
    <property type="entry name" value="MAML1-3"/>
</dbReference>
<evidence type="ECO:0000259" key="9">
    <source>
        <dbReference type="SMART" id="SM01275"/>
    </source>
</evidence>
<feature type="compositionally biased region" description="Low complexity" evidence="8">
    <location>
        <begin position="368"/>
        <end position="412"/>
    </location>
</feature>
<accession>A0A9D3NUR8</accession>
<feature type="compositionally biased region" description="Polar residues" evidence="8">
    <location>
        <begin position="570"/>
        <end position="581"/>
    </location>
</feature>
<feature type="region of interest" description="Disordered" evidence="8">
    <location>
        <begin position="119"/>
        <end position="141"/>
    </location>
</feature>
<dbReference type="InterPro" id="IPR046370">
    <property type="entry name" value="MAML_N_sf"/>
</dbReference>
<evidence type="ECO:0000256" key="6">
    <source>
        <dbReference type="ARBA" id="ARBA00023163"/>
    </source>
</evidence>
<feature type="compositionally biased region" description="Polar residues" evidence="8">
    <location>
        <begin position="70"/>
        <end position="80"/>
    </location>
</feature>
<proteinExistence type="inferred from homology"/>
<comment type="similarity">
    <text evidence="2">Belongs to the mastermind family.</text>
</comment>
<gene>
    <name evidence="10" type="ORF">KOW79_007148</name>
</gene>
<dbReference type="GO" id="GO:0007221">
    <property type="term" value="P:positive regulation of transcription of Notch receptor target"/>
    <property type="evidence" value="ECO:0007669"/>
    <property type="project" value="InterPro"/>
</dbReference>